<dbReference type="GeneID" id="20669961"/>
<evidence type="ECO:0000313" key="2">
    <source>
        <dbReference type="Proteomes" id="UP000030671"/>
    </source>
</evidence>
<reference evidence="1 2" key="1">
    <citation type="journal article" date="2012" name="New Phytol.">
        <title>Insight into trade-off between wood decay and parasitism from the genome of a fungal forest pathogen.</title>
        <authorList>
            <person name="Olson A."/>
            <person name="Aerts A."/>
            <person name="Asiegbu F."/>
            <person name="Belbahri L."/>
            <person name="Bouzid O."/>
            <person name="Broberg A."/>
            <person name="Canback B."/>
            <person name="Coutinho P.M."/>
            <person name="Cullen D."/>
            <person name="Dalman K."/>
            <person name="Deflorio G."/>
            <person name="van Diepen L.T."/>
            <person name="Dunand C."/>
            <person name="Duplessis S."/>
            <person name="Durling M."/>
            <person name="Gonthier P."/>
            <person name="Grimwood J."/>
            <person name="Fossdal C.G."/>
            <person name="Hansson D."/>
            <person name="Henrissat B."/>
            <person name="Hietala A."/>
            <person name="Himmelstrand K."/>
            <person name="Hoffmeister D."/>
            <person name="Hogberg N."/>
            <person name="James T.Y."/>
            <person name="Karlsson M."/>
            <person name="Kohler A."/>
            <person name="Kues U."/>
            <person name="Lee Y.H."/>
            <person name="Lin Y.C."/>
            <person name="Lind M."/>
            <person name="Lindquist E."/>
            <person name="Lombard V."/>
            <person name="Lucas S."/>
            <person name="Lunden K."/>
            <person name="Morin E."/>
            <person name="Murat C."/>
            <person name="Park J."/>
            <person name="Raffaello T."/>
            <person name="Rouze P."/>
            <person name="Salamov A."/>
            <person name="Schmutz J."/>
            <person name="Solheim H."/>
            <person name="Stahlberg J."/>
            <person name="Velez H."/>
            <person name="de Vries R.P."/>
            <person name="Wiebenga A."/>
            <person name="Woodward S."/>
            <person name="Yakovlev I."/>
            <person name="Garbelotto M."/>
            <person name="Martin F."/>
            <person name="Grigoriev I.V."/>
            <person name="Stenlid J."/>
        </authorList>
    </citation>
    <scope>NUCLEOTIDE SEQUENCE [LARGE SCALE GENOMIC DNA]</scope>
    <source>
        <strain evidence="1 2">TC 32-1</strain>
    </source>
</reference>
<gene>
    <name evidence="1" type="ORF">HETIRDRAFT_312506</name>
</gene>
<dbReference type="AlphaFoldDB" id="W4KEF9"/>
<dbReference type="OrthoDB" id="3265815at2759"/>
<name>W4KEF9_HETIT</name>
<dbReference type="EMBL" id="KI925456">
    <property type="protein sequence ID" value="ETW84232.1"/>
    <property type="molecule type" value="Genomic_DNA"/>
</dbReference>
<feature type="non-terminal residue" evidence="1">
    <location>
        <position position="1"/>
    </location>
</feature>
<protein>
    <recommendedName>
        <fullName evidence="3">BTB domain-containing protein</fullName>
    </recommendedName>
</protein>
<evidence type="ECO:0008006" key="3">
    <source>
        <dbReference type="Google" id="ProtNLM"/>
    </source>
</evidence>
<dbReference type="RefSeq" id="XP_009543924.1">
    <property type="nucleotide sequence ID" value="XM_009545629.1"/>
</dbReference>
<dbReference type="HOGENOM" id="CLU_051530_2_0_1"/>
<dbReference type="STRING" id="747525.W4KEF9"/>
<dbReference type="InParanoid" id="W4KEF9"/>
<proteinExistence type="predicted"/>
<sequence>PQASQTGSPGEDEENGTLVSVSTTFFPGAALDPGALADLVVLSSDSVFFYVSSHRLLRASENAFNFLLPVPPKKEGEAPGHILSLHEHSAVINVLLHAIYNMPVGHYSPATETMIAAVHAMATYGIPAKTHVAPSTPLFNALLANASSSPVEIYALAASCDLYDLAMSISPHLLSFPLSSLTDDIVKKVGPVYLKRLFFLHLGRVDALKRLLLPPPHPHAPTSSCDSTDQKKLTRAWALASAYLAWDARPDLSTASIEAALAPLAVHLSCDLCKISLRERINNLLVQWSVVKVGRFRLAISAFRLGSLFQRGLSKFSSSVRLSDSVRRKKTCHLRWQLSSSRPGSISVGSKITHA</sequence>
<evidence type="ECO:0000313" key="1">
    <source>
        <dbReference type="EMBL" id="ETW84232.1"/>
    </source>
</evidence>
<dbReference type="Proteomes" id="UP000030671">
    <property type="component" value="Unassembled WGS sequence"/>
</dbReference>
<keyword evidence="2" id="KW-1185">Reference proteome</keyword>
<accession>W4KEF9</accession>
<organism evidence="1 2">
    <name type="scientific">Heterobasidion irregulare (strain TC 32-1)</name>
    <dbReference type="NCBI Taxonomy" id="747525"/>
    <lineage>
        <taxon>Eukaryota</taxon>
        <taxon>Fungi</taxon>
        <taxon>Dikarya</taxon>
        <taxon>Basidiomycota</taxon>
        <taxon>Agaricomycotina</taxon>
        <taxon>Agaricomycetes</taxon>
        <taxon>Russulales</taxon>
        <taxon>Bondarzewiaceae</taxon>
        <taxon>Heterobasidion</taxon>
        <taxon>Heterobasidion annosum species complex</taxon>
    </lineage>
</organism>
<dbReference type="KEGG" id="hir:HETIRDRAFT_312506"/>
<dbReference type="eggNOG" id="KOG0519">
    <property type="taxonomic scope" value="Eukaryota"/>
</dbReference>